<gene>
    <name evidence="2" type="ORF">MGWOODY_Smn3587</name>
</gene>
<dbReference type="EMBL" id="CZQE01000021">
    <property type="protein sequence ID" value="CUS43233.1"/>
    <property type="molecule type" value="Genomic_DNA"/>
</dbReference>
<protein>
    <submittedName>
        <fullName evidence="2">Uncharacterized protein</fullName>
    </submittedName>
</protein>
<proteinExistence type="predicted"/>
<name>A0A160TGD9_9ZZZZ</name>
<reference evidence="2" key="1">
    <citation type="submission" date="2015-10" db="EMBL/GenBank/DDBJ databases">
        <authorList>
            <person name="Gilbert D.G."/>
        </authorList>
    </citation>
    <scope>NUCLEOTIDE SEQUENCE</scope>
</reference>
<sequence>MDRRRQLHHAKTRPKVTTRHPNRRYRLSSQLIRQLPQLRHR</sequence>
<feature type="compositionally biased region" description="Basic residues" evidence="1">
    <location>
        <begin position="1"/>
        <end position="26"/>
    </location>
</feature>
<organism evidence="2">
    <name type="scientific">hydrothermal vent metagenome</name>
    <dbReference type="NCBI Taxonomy" id="652676"/>
    <lineage>
        <taxon>unclassified sequences</taxon>
        <taxon>metagenomes</taxon>
        <taxon>ecological metagenomes</taxon>
    </lineage>
</organism>
<evidence type="ECO:0000256" key="1">
    <source>
        <dbReference type="SAM" id="MobiDB-lite"/>
    </source>
</evidence>
<dbReference type="AlphaFoldDB" id="A0A160TGD9"/>
<feature type="region of interest" description="Disordered" evidence="1">
    <location>
        <begin position="1"/>
        <end position="41"/>
    </location>
</feature>
<accession>A0A160TGD9</accession>
<evidence type="ECO:0000313" key="2">
    <source>
        <dbReference type="EMBL" id="CUS43233.1"/>
    </source>
</evidence>